<evidence type="ECO:0000313" key="1">
    <source>
        <dbReference type="EMBL" id="EIE87446.1"/>
    </source>
</evidence>
<gene>
    <name evidence="1" type="ORF">RO3G_12157</name>
</gene>
<evidence type="ECO:0000313" key="2">
    <source>
        <dbReference type="Proteomes" id="UP000009138"/>
    </source>
</evidence>
<dbReference type="RefSeq" id="XP_067522842.1">
    <property type="nucleotide sequence ID" value="XM_067666741.1"/>
</dbReference>
<keyword evidence="2" id="KW-1185">Reference proteome</keyword>
<dbReference type="AlphaFoldDB" id="I1CG66"/>
<protein>
    <submittedName>
        <fullName evidence="1">Uncharacterized protein</fullName>
    </submittedName>
</protein>
<sequence>MHEATIASFLDTTPLPPIVALVYVMIKQEISLLGLEHGDDATVANL</sequence>
<dbReference type="Proteomes" id="UP000009138">
    <property type="component" value="Unassembled WGS sequence"/>
</dbReference>
<proteinExistence type="predicted"/>
<reference evidence="1 2" key="1">
    <citation type="journal article" date="2009" name="PLoS Genet.">
        <title>Genomic analysis of the basal lineage fungus Rhizopus oryzae reveals a whole-genome duplication.</title>
        <authorList>
            <person name="Ma L.-J."/>
            <person name="Ibrahim A.S."/>
            <person name="Skory C."/>
            <person name="Grabherr M.G."/>
            <person name="Burger G."/>
            <person name="Butler M."/>
            <person name="Elias M."/>
            <person name="Idnurm A."/>
            <person name="Lang B.F."/>
            <person name="Sone T."/>
            <person name="Abe A."/>
            <person name="Calvo S.E."/>
            <person name="Corrochano L.M."/>
            <person name="Engels R."/>
            <person name="Fu J."/>
            <person name="Hansberg W."/>
            <person name="Kim J.-M."/>
            <person name="Kodira C.D."/>
            <person name="Koehrsen M.J."/>
            <person name="Liu B."/>
            <person name="Miranda-Saavedra D."/>
            <person name="O'Leary S."/>
            <person name="Ortiz-Castellanos L."/>
            <person name="Poulter R."/>
            <person name="Rodriguez-Romero J."/>
            <person name="Ruiz-Herrera J."/>
            <person name="Shen Y.-Q."/>
            <person name="Zeng Q."/>
            <person name="Galagan J."/>
            <person name="Birren B.W."/>
            <person name="Cuomo C.A."/>
            <person name="Wickes B.L."/>
        </authorList>
    </citation>
    <scope>NUCLEOTIDE SEQUENCE [LARGE SCALE GENOMIC DNA]</scope>
    <source>
        <strain evidence="2">RA 99-880 / ATCC MYA-4621 / FGSC 9543 / NRRL 43880</strain>
    </source>
</reference>
<dbReference type="EMBL" id="CH476741">
    <property type="protein sequence ID" value="EIE87446.1"/>
    <property type="molecule type" value="Genomic_DNA"/>
</dbReference>
<dbReference type="InParanoid" id="I1CG66"/>
<dbReference type="VEuPathDB" id="FungiDB:RO3G_12157"/>
<dbReference type="GeneID" id="93619122"/>
<accession>I1CG66</accession>
<name>I1CG66_RHIO9</name>
<organism evidence="1 2">
    <name type="scientific">Rhizopus delemar (strain RA 99-880 / ATCC MYA-4621 / FGSC 9543 / NRRL 43880)</name>
    <name type="common">Mucormycosis agent</name>
    <name type="synonym">Rhizopus arrhizus var. delemar</name>
    <dbReference type="NCBI Taxonomy" id="246409"/>
    <lineage>
        <taxon>Eukaryota</taxon>
        <taxon>Fungi</taxon>
        <taxon>Fungi incertae sedis</taxon>
        <taxon>Mucoromycota</taxon>
        <taxon>Mucoromycotina</taxon>
        <taxon>Mucoromycetes</taxon>
        <taxon>Mucorales</taxon>
        <taxon>Mucorineae</taxon>
        <taxon>Rhizopodaceae</taxon>
        <taxon>Rhizopus</taxon>
    </lineage>
</organism>